<dbReference type="GO" id="GO:0008194">
    <property type="term" value="F:UDP-glycosyltransferase activity"/>
    <property type="evidence" value="ECO:0007669"/>
    <property type="project" value="InterPro"/>
</dbReference>
<dbReference type="PANTHER" id="PTHR48043">
    <property type="entry name" value="EG:EG0003.4 PROTEIN-RELATED"/>
    <property type="match status" value="1"/>
</dbReference>
<protein>
    <submittedName>
        <fullName evidence="3">UDP-Glycosyltransferase/glycogen phosphorylase</fullName>
    </submittedName>
</protein>
<dbReference type="Proteomes" id="UP000272025">
    <property type="component" value="Unassembled WGS sequence"/>
</dbReference>
<keyword evidence="2 3" id="KW-0808">Transferase</keyword>
<keyword evidence="4" id="KW-1185">Reference proteome</keyword>
<evidence type="ECO:0000313" key="4">
    <source>
        <dbReference type="Proteomes" id="UP000272025"/>
    </source>
</evidence>
<evidence type="ECO:0000256" key="1">
    <source>
        <dbReference type="ARBA" id="ARBA00022676"/>
    </source>
</evidence>
<dbReference type="SUPFAM" id="SSF53756">
    <property type="entry name" value="UDP-Glycosyltransferase/glycogen phosphorylase"/>
    <property type="match status" value="1"/>
</dbReference>
<dbReference type="GeneID" id="39579823"/>
<dbReference type="InterPro" id="IPR050271">
    <property type="entry name" value="UDP-glycosyltransferase"/>
</dbReference>
<sequence length="534" mass="58496">MTPPKKILMITNSETGQSNVILATAHALFEQDPTVQVHIASFPQLEPAAKKALAHVQDGRFAFHALPGPAFSEVYNRDPDPANTLLHGSLVKPSIASTPHLTRFFLAKLFYTWTTEEFVALFDAARDLIEKTVRPDICVVEGYLTPALTAMMHVHAHAHAHRFRATVMLPTSLKDVAGHLEPGTAMLTKWPVVGSALPMPIPWYYVPLNAYFFVRMVLVLVRDETPARYEAAVRAATGIPDLDVLSYGAVVSHPTAFGVERIFVGSRAEVDFPQLDLESPPRGYMERVVACGPILRASPALREVDPELAAWMGGEPVVYVNLGTMCRVSEDEAVDMARALKQVLDVAGTNMKTKHGAACAEPERRGQEMRVLWKIKKDPTRGPPYGTGPGSKVYDVFREEMEADPPRVRISEWLDAEPMAILSTGDAVCAVTHGGANSFYEAIAAGVPQVVLPVWGDTYDYANRAELLGIGRWGSRKGCPRWYVSELAPVLAEVVLERNAEFAAKSRALAEVCRRDGGGRNVAARKILALAEEK</sequence>
<proteinExistence type="predicted"/>
<dbReference type="OrthoDB" id="5835829at2759"/>
<keyword evidence="1" id="KW-0328">Glycosyltransferase</keyword>
<accession>A0A3N2Q3F2</accession>
<dbReference type="STRING" id="1314773.A0A3N2Q3F2"/>
<dbReference type="InterPro" id="IPR002213">
    <property type="entry name" value="UDP_glucos_trans"/>
</dbReference>
<evidence type="ECO:0000313" key="3">
    <source>
        <dbReference type="EMBL" id="ROT41272.1"/>
    </source>
</evidence>
<name>A0A3N2Q3F2_SODAK</name>
<gene>
    <name evidence="3" type="ORF">SODALDRAFT_330996</name>
</gene>
<dbReference type="Gene3D" id="3.40.50.2000">
    <property type="entry name" value="Glycogen Phosphorylase B"/>
    <property type="match status" value="1"/>
</dbReference>
<dbReference type="EMBL" id="ML119052">
    <property type="protein sequence ID" value="ROT41272.1"/>
    <property type="molecule type" value="Genomic_DNA"/>
</dbReference>
<organism evidence="3 4">
    <name type="scientific">Sodiomyces alkalinus (strain CBS 110278 / VKM F-3762 / F11)</name>
    <name type="common">Alkaliphilic filamentous fungus</name>
    <dbReference type="NCBI Taxonomy" id="1314773"/>
    <lineage>
        <taxon>Eukaryota</taxon>
        <taxon>Fungi</taxon>
        <taxon>Dikarya</taxon>
        <taxon>Ascomycota</taxon>
        <taxon>Pezizomycotina</taxon>
        <taxon>Sordariomycetes</taxon>
        <taxon>Hypocreomycetidae</taxon>
        <taxon>Glomerellales</taxon>
        <taxon>Plectosphaerellaceae</taxon>
        <taxon>Sodiomyces</taxon>
    </lineage>
</organism>
<dbReference type="RefSeq" id="XP_028469078.1">
    <property type="nucleotide sequence ID" value="XM_028611345.1"/>
</dbReference>
<dbReference type="Pfam" id="PF00201">
    <property type="entry name" value="UDPGT"/>
    <property type="match status" value="1"/>
</dbReference>
<evidence type="ECO:0000256" key="2">
    <source>
        <dbReference type="ARBA" id="ARBA00022679"/>
    </source>
</evidence>
<dbReference type="PANTHER" id="PTHR48043:SF145">
    <property type="entry name" value="FI06409P-RELATED"/>
    <property type="match status" value="1"/>
</dbReference>
<dbReference type="AlphaFoldDB" id="A0A3N2Q3F2"/>
<reference evidence="3 4" key="1">
    <citation type="journal article" date="2018" name="Mol. Ecol.">
        <title>The obligate alkalophilic soda-lake fungus Sodiomyces alkalinus has shifted to a protein diet.</title>
        <authorList>
            <person name="Grum-Grzhimaylo A.A."/>
            <person name="Falkoski D.L."/>
            <person name="van den Heuvel J."/>
            <person name="Valero-Jimenez C.A."/>
            <person name="Min B."/>
            <person name="Choi I.G."/>
            <person name="Lipzen A."/>
            <person name="Daum C.G."/>
            <person name="Aanen D.K."/>
            <person name="Tsang A."/>
            <person name="Henrissat B."/>
            <person name="Bilanenko E.N."/>
            <person name="de Vries R.P."/>
            <person name="van Kan J.A.L."/>
            <person name="Grigoriev I.V."/>
            <person name="Debets A.J.M."/>
        </authorList>
    </citation>
    <scope>NUCLEOTIDE SEQUENCE [LARGE SCALE GENOMIC DNA]</scope>
    <source>
        <strain evidence="3 4">F11</strain>
    </source>
</reference>